<comment type="caution">
    <text evidence="2">The sequence shown here is derived from an EMBL/GenBank/DDBJ whole genome shotgun (WGS) entry which is preliminary data.</text>
</comment>
<name>A0AAE1BRY4_PETCI</name>
<proteinExistence type="predicted"/>
<sequence>MQGRIPPELKIHPEKIATMFDSESEDEIYSQPPTEIHQTSKHDSRRQHNCQHGGSHRILNNTRISSHRIHDASIQIWVCVRPEAARHLRLQQLGKYNGQLILQTFTILIARMQIFIVCGKGSKHVERTSRENSMVLARV</sequence>
<dbReference type="AlphaFoldDB" id="A0AAE1BRY4"/>
<dbReference type="EMBL" id="JAWQEG010006064">
    <property type="protein sequence ID" value="KAK3855871.1"/>
    <property type="molecule type" value="Genomic_DNA"/>
</dbReference>
<accession>A0AAE1BRY4</accession>
<dbReference type="Proteomes" id="UP001286313">
    <property type="component" value="Unassembled WGS sequence"/>
</dbReference>
<evidence type="ECO:0000313" key="3">
    <source>
        <dbReference type="Proteomes" id="UP001286313"/>
    </source>
</evidence>
<gene>
    <name evidence="2" type="ORF">Pcinc_037752</name>
</gene>
<evidence type="ECO:0000313" key="2">
    <source>
        <dbReference type="EMBL" id="KAK3855871.1"/>
    </source>
</evidence>
<protein>
    <submittedName>
        <fullName evidence="2">Uncharacterized protein</fullName>
    </submittedName>
</protein>
<reference evidence="2" key="1">
    <citation type="submission" date="2023-10" db="EMBL/GenBank/DDBJ databases">
        <title>Genome assemblies of two species of porcelain crab, Petrolisthes cinctipes and Petrolisthes manimaculis (Anomura: Porcellanidae).</title>
        <authorList>
            <person name="Angst P."/>
        </authorList>
    </citation>
    <scope>NUCLEOTIDE SEQUENCE</scope>
    <source>
        <strain evidence="2">PB745_01</strain>
        <tissue evidence="2">Gill</tissue>
    </source>
</reference>
<feature type="region of interest" description="Disordered" evidence="1">
    <location>
        <begin position="22"/>
        <end position="54"/>
    </location>
</feature>
<organism evidence="2 3">
    <name type="scientific">Petrolisthes cinctipes</name>
    <name type="common">Flat porcelain crab</name>
    <dbReference type="NCBI Taxonomy" id="88211"/>
    <lineage>
        <taxon>Eukaryota</taxon>
        <taxon>Metazoa</taxon>
        <taxon>Ecdysozoa</taxon>
        <taxon>Arthropoda</taxon>
        <taxon>Crustacea</taxon>
        <taxon>Multicrustacea</taxon>
        <taxon>Malacostraca</taxon>
        <taxon>Eumalacostraca</taxon>
        <taxon>Eucarida</taxon>
        <taxon>Decapoda</taxon>
        <taxon>Pleocyemata</taxon>
        <taxon>Anomura</taxon>
        <taxon>Galatheoidea</taxon>
        <taxon>Porcellanidae</taxon>
        <taxon>Petrolisthes</taxon>
    </lineage>
</organism>
<evidence type="ECO:0000256" key="1">
    <source>
        <dbReference type="SAM" id="MobiDB-lite"/>
    </source>
</evidence>
<keyword evidence="3" id="KW-1185">Reference proteome</keyword>